<evidence type="ECO:0000259" key="1">
    <source>
        <dbReference type="Pfam" id="PF25565"/>
    </source>
</evidence>
<dbReference type="InterPro" id="IPR057765">
    <property type="entry name" value="MS1-like_ubiquitin"/>
</dbReference>
<feature type="domain" description="PHD finger protein MALE STERILITY 1-like ubiquitin-like" evidence="1">
    <location>
        <begin position="580"/>
        <end position="671"/>
    </location>
</feature>
<dbReference type="PANTHER" id="PTHR46201">
    <property type="entry name" value="PHD FINGER PROTEIN MALE MEIOCYTE DEATH 1-RELATED"/>
    <property type="match status" value="1"/>
</dbReference>
<dbReference type="AlphaFoldDB" id="A0AAV3NPG6"/>
<reference evidence="3 4" key="1">
    <citation type="submission" date="2024-01" db="EMBL/GenBank/DDBJ databases">
        <title>The complete chloroplast genome sequence of Lithospermum erythrorhizon: insights into the phylogenetic relationship among Boraginaceae species and the maternal lineages of purple gromwells.</title>
        <authorList>
            <person name="Okada T."/>
            <person name="Watanabe K."/>
        </authorList>
    </citation>
    <scope>NUCLEOTIDE SEQUENCE [LARGE SCALE GENOMIC DNA]</scope>
</reference>
<gene>
    <name evidence="3" type="ORF">LIER_02430</name>
</gene>
<feature type="domain" description="PTC1-like winged helix-turn-helix" evidence="2">
    <location>
        <begin position="332"/>
        <end position="415"/>
    </location>
</feature>
<evidence type="ECO:0000259" key="2">
    <source>
        <dbReference type="Pfam" id="PF25874"/>
    </source>
</evidence>
<dbReference type="PANTHER" id="PTHR46201:SF8">
    <property type="entry name" value="CHROMATIN REGULATOR PHD FAMILY"/>
    <property type="match status" value="1"/>
</dbReference>
<organism evidence="3 4">
    <name type="scientific">Lithospermum erythrorhizon</name>
    <name type="common">Purple gromwell</name>
    <name type="synonym">Lithospermum officinale var. erythrorhizon</name>
    <dbReference type="NCBI Taxonomy" id="34254"/>
    <lineage>
        <taxon>Eukaryota</taxon>
        <taxon>Viridiplantae</taxon>
        <taxon>Streptophyta</taxon>
        <taxon>Embryophyta</taxon>
        <taxon>Tracheophyta</taxon>
        <taxon>Spermatophyta</taxon>
        <taxon>Magnoliopsida</taxon>
        <taxon>eudicotyledons</taxon>
        <taxon>Gunneridae</taxon>
        <taxon>Pentapetalae</taxon>
        <taxon>asterids</taxon>
        <taxon>lamiids</taxon>
        <taxon>Boraginales</taxon>
        <taxon>Boraginaceae</taxon>
        <taxon>Boraginoideae</taxon>
        <taxon>Lithospermeae</taxon>
        <taxon>Lithospermum</taxon>
    </lineage>
</organism>
<dbReference type="Proteomes" id="UP001454036">
    <property type="component" value="Unassembled WGS sequence"/>
</dbReference>
<proteinExistence type="predicted"/>
<name>A0AAV3NPG6_LITER</name>
<dbReference type="EMBL" id="BAABME010000260">
    <property type="protein sequence ID" value="GAA0141240.1"/>
    <property type="molecule type" value="Genomic_DNA"/>
</dbReference>
<dbReference type="Pfam" id="PF25565">
    <property type="entry name" value="Ubiquitin_At1g33420"/>
    <property type="match status" value="1"/>
</dbReference>
<evidence type="ECO:0000313" key="3">
    <source>
        <dbReference type="EMBL" id="GAA0141240.1"/>
    </source>
</evidence>
<keyword evidence="4" id="KW-1185">Reference proteome</keyword>
<evidence type="ECO:0000313" key="4">
    <source>
        <dbReference type="Proteomes" id="UP001454036"/>
    </source>
</evidence>
<dbReference type="InterPro" id="IPR059080">
    <property type="entry name" value="WHD_PTC1"/>
</dbReference>
<comment type="caution">
    <text evidence="3">The sequence shown here is derived from an EMBL/GenBank/DDBJ whole genome shotgun (WGS) entry which is preliminary data.</text>
</comment>
<sequence>MASSSSISNVLEACNENFSIKKRKRRHHDFTSFEKEEKLMKRPFRESILRFLNDFGVMQKYKVLGMSVWSVLLKVNLNGGFFQVFVVEETAELSTSPFCDHCKFSGWGHHFVSKRRYHIVIPAKAYWNKPLKADFEKISTHFLHGLIHCNGYGHLISINGSDCLTSNDVMNFWDHLCTILNTRKVSVKDVFKEEKMELRLLYGVAYGRCWFAKWGYGFGHGNDGSTEQEYETAVQFLSSLCLDRVVHDFKNSKNGRKINVIIDMYRNASAKSLITISDLLQYMLDSKSCFVGIVGTAATNYSKVFERDKKALEENPNSLDAFVSKLSNNGCRWPSKRLKHALKIIVSLLEENKPNGDERFGMSRYDLREEARKCIGDTGLIDFVLKSIRSFSVGNLVVSRSSNPMTRLLEFTIRETDVKETEEHPQKVLFSDHRWCQERLNYAAQLILSILQANGGINIMSWSELHNKAREFIDDMELINFVLKSMEKIMVGDQVLSYSKHPAAKRIKIQIQDGINLTKVNNFGRLSSSSFTVDEDLSFLYNNVLLGYTESEMVTYATRVVLDTNQFIKEWSLQKPVKDEKLMALTCQVLPSFDELESVLTRPLSPGVMVIVPKNCTIRQLKMVAQYALRDTYRVMQNFVVRQIGGLRAIEDEMVVSCTFEPGSRVWVRGYGLDLNTELRYEDGTRTGLPDCICGTKFDNVGRLPGCDICQQYRRCIATDDDDEDAEFSPSVF</sequence>
<dbReference type="Pfam" id="PF25874">
    <property type="entry name" value="WHD_plant_repro"/>
    <property type="match status" value="2"/>
</dbReference>
<feature type="domain" description="PTC1-like winged helix-turn-helix" evidence="2">
    <location>
        <begin position="434"/>
        <end position="513"/>
    </location>
</feature>
<accession>A0AAV3NPG6</accession>
<protein>
    <submittedName>
        <fullName evidence="3">Uncharacterized protein</fullName>
    </submittedName>
</protein>